<protein>
    <recommendedName>
        <fullName evidence="3">Asparagine synthase (Glutamine-hydrolysing)</fullName>
    </recommendedName>
</protein>
<accession>A0A8J3ZEK7</accession>
<dbReference type="SUPFAM" id="SSF52402">
    <property type="entry name" value="Adenine nucleotide alpha hydrolases-like"/>
    <property type="match status" value="1"/>
</dbReference>
<gene>
    <name evidence="1" type="ORF">Vau01_073740</name>
</gene>
<dbReference type="InterPro" id="IPR029055">
    <property type="entry name" value="Ntn_hydrolases_N"/>
</dbReference>
<comment type="caution">
    <text evidence="1">The sequence shown here is derived from an EMBL/GenBank/DDBJ whole genome shotgun (WGS) entry which is preliminary data.</text>
</comment>
<dbReference type="Gene3D" id="3.40.50.620">
    <property type="entry name" value="HUPs"/>
    <property type="match status" value="1"/>
</dbReference>
<dbReference type="SUPFAM" id="SSF56235">
    <property type="entry name" value="N-terminal nucleophile aminohydrolases (Ntn hydrolases)"/>
    <property type="match status" value="1"/>
</dbReference>
<evidence type="ECO:0008006" key="3">
    <source>
        <dbReference type="Google" id="ProtNLM"/>
    </source>
</evidence>
<dbReference type="Gene3D" id="3.60.20.10">
    <property type="entry name" value="Glutamine Phosphoribosylpyrophosphate, subunit 1, domain 1"/>
    <property type="match status" value="1"/>
</dbReference>
<dbReference type="EMBL" id="BOPG01000049">
    <property type="protein sequence ID" value="GIJ59858.1"/>
    <property type="molecule type" value="Genomic_DNA"/>
</dbReference>
<evidence type="ECO:0000313" key="2">
    <source>
        <dbReference type="Proteomes" id="UP000612585"/>
    </source>
</evidence>
<dbReference type="AlphaFoldDB" id="A0A8J3ZEK7"/>
<sequence length="581" mass="62093">MRSFLAVAVAPTAPDELRRPVAAATACLADNAEVSTHADGWIAYSGPDPGDVVPASGAVTMRLGRMLRTRGGDVSTSALPKLLDDSSRLVDLLPPFAAAHRPVDGPVTVAVDWLGFHQLYWWQGDGVAAVSSSARALAVLAGGGFDPVGLGVQALIGWQVSDTTVFRGVRTVPPATIATLDAGTISLRRYAEPPTRPSSPPTVDSAADEMAALLREWQTGYLVDHPDAMLQLTGGHDSRILLAAIPRDRRAGVGALTLGDPSSPDVVIAARLAARDGLRHQVYRLDQQQPPTPEEAHTLALVAARALECQASPLALAPLMLAEANLPQGHRLAGLGGEVARGFYYAGQPGGASTSPALVERLARWRLFSNEAVEAGVLAPSFVAEARTSTLATLSGLFPAGDWLHATDDFYLFHRMHRWAGGHGTVAAVRRFYVNPMFDRRFVELALAVDPADKRDSLLLGRIMTRLDPELARIPLDSGLRPSQLASRSFSTRLAVTAQTGRKAVRKVGQRLTRGRRAQLGAAEFGNLVLAHWRAEPKAAQPLYDVDLIRPDWLDGLLQGTHDAQPTTLAFLLNVLAATDR</sequence>
<proteinExistence type="predicted"/>
<organism evidence="1 2">
    <name type="scientific">Virgisporangium aurantiacum</name>
    <dbReference type="NCBI Taxonomy" id="175570"/>
    <lineage>
        <taxon>Bacteria</taxon>
        <taxon>Bacillati</taxon>
        <taxon>Actinomycetota</taxon>
        <taxon>Actinomycetes</taxon>
        <taxon>Micromonosporales</taxon>
        <taxon>Micromonosporaceae</taxon>
        <taxon>Virgisporangium</taxon>
    </lineage>
</organism>
<dbReference type="RefSeq" id="WP_204003143.1">
    <property type="nucleotide sequence ID" value="NZ_BOPG01000049.1"/>
</dbReference>
<name>A0A8J3ZEK7_9ACTN</name>
<dbReference type="Proteomes" id="UP000612585">
    <property type="component" value="Unassembled WGS sequence"/>
</dbReference>
<dbReference type="InterPro" id="IPR014729">
    <property type="entry name" value="Rossmann-like_a/b/a_fold"/>
</dbReference>
<reference evidence="1" key="1">
    <citation type="submission" date="2021-01" db="EMBL/GenBank/DDBJ databases">
        <title>Whole genome shotgun sequence of Virgisporangium aurantiacum NBRC 16421.</title>
        <authorList>
            <person name="Komaki H."/>
            <person name="Tamura T."/>
        </authorList>
    </citation>
    <scope>NUCLEOTIDE SEQUENCE</scope>
    <source>
        <strain evidence="1">NBRC 16421</strain>
    </source>
</reference>
<keyword evidence="2" id="KW-1185">Reference proteome</keyword>
<evidence type="ECO:0000313" key="1">
    <source>
        <dbReference type="EMBL" id="GIJ59858.1"/>
    </source>
</evidence>